<proteinExistence type="inferred from homology"/>
<evidence type="ECO:0000313" key="4">
    <source>
        <dbReference type="EMBL" id="KAA0160325.1"/>
    </source>
</evidence>
<name>A0A5A8D563_CAFRO</name>
<organism evidence="4 5">
    <name type="scientific">Cafeteria roenbergensis</name>
    <name type="common">Marine flagellate</name>
    <dbReference type="NCBI Taxonomy" id="33653"/>
    <lineage>
        <taxon>Eukaryota</taxon>
        <taxon>Sar</taxon>
        <taxon>Stramenopiles</taxon>
        <taxon>Bigyra</taxon>
        <taxon>Opalozoa</taxon>
        <taxon>Bicosoecida</taxon>
        <taxon>Cafeteriaceae</taxon>
        <taxon>Cafeteria</taxon>
    </lineage>
</organism>
<evidence type="ECO:0000256" key="1">
    <source>
        <dbReference type="ARBA" id="ARBA00006180"/>
    </source>
</evidence>
<dbReference type="EMBL" id="VLTM01000045">
    <property type="protein sequence ID" value="KAA0160325.1"/>
    <property type="molecule type" value="Genomic_DNA"/>
</dbReference>
<feature type="region of interest" description="Disordered" evidence="3">
    <location>
        <begin position="229"/>
        <end position="266"/>
    </location>
</feature>
<evidence type="ECO:0000256" key="3">
    <source>
        <dbReference type="SAM" id="MobiDB-lite"/>
    </source>
</evidence>
<dbReference type="InterPro" id="IPR007587">
    <property type="entry name" value="SAPS"/>
</dbReference>
<gene>
    <name evidence="4" type="ORF">FNF31_04342</name>
</gene>
<keyword evidence="2" id="KW-0131">Cell cycle</keyword>
<sequence>MAFDDFGDGSIWDNEDLVQESAVFRILTESKADGAPLTLEALCAADDIIQEVKSLNTELVQFLSAEEVATKLVDYIVTPRPPSRQEEAFRVPYIASEIIACAAPGVVRAVMSAPSADRPGVTALQRLLLFADRRSPLRTYLSAYAARAIEALAQAEPLQVARAALATPGVVDACVRHSDDPACTKVLSLLARLPFTAADPMFSGSGKVHPDDAASLAASIAACLHPAGRKLPRGRTGGGPSGAAVRSDPPALSAGEGGPSSDSAAEADLIPAPGLAAAAESASANAAELVLAALQLARVRPGAGVFLLRDAVRGVGGAGGAEGAAAAASSPSAAAGVARAKAIAAQVSALAGTAAGLSKGKVAASEARLAATVAVHPSAVDSRVSPGDSVHLLLAKEWRNGPAGARVALAAIASAEAETPPLGREGAVVSGPSALLAFTALAKHCRWAAGAARGGLAVDGGREGGRVPDATGEASALPPLPLALAAALDPAPRSAGPATAASKADALPSLPLACVRLLESRTRAAQAFAASDAERARAAAALPGTAAAAPVPSRRGSPSFGATAEAAARCLAELLLAPWEDVQLAVVEAGGVKALLDASEAFPWHSLLHSTVGDALQEALEEGALPATARHIVVDCELVRWVGRTLAITGHPSTLAKVGAPSPPAARSAPVAALGLRLANTLEAELARADAPASRGAGGEGPGRLPAPVRRHLEASDEWCRIACGPLAVANIVAAEQAAGAAPSANDLSVSRDSHGIHGLGPSVDEIDGKMPDGA</sequence>
<accession>A0A5A8D563</accession>
<evidence type="ECO:0000313" key="5">
    <source>
        <dbReference type="Proteomes" id="UP000325113"/>
    </source>
</evidence>
<reference evidence="4 5" key="1">
    <citation type="submission" date="2019-07" db="EMBL/GenBank/DDBJ databases">
        <title>Genomes of Cafeteria roenbergensis.</title>
        <authorList>
            <person name="Fischer M.G."/>
            <person name="Hackl T."/>
            <person name="Roman M."/>
        </authorList>
    </citation>
    <scope>NUCLEOTIDE SEQUENCE [LARGE SCALE GENOMIC DNA]</scope>
    <source>
        <strain evidence="4 5">Cflag</strain>
    </source>
</reference>
<comment type="similarity">
    <text evidence="1">Belongs to the SAPS family.</text>
</comment>
<dbReference type="PANTHER" id="PTHR12634">
    <property type="entry name" value="SIT4 YEAST -ASSOCIATING PROTEIN-RELATED"/>
    <property type="match status" value="1"/>
</dbReference>
<protein>
    <submittedName>
        <fullName evidence="4">Uncharacterized protein</fullName>
    </submittedName>
</protein>
<dbReference type="Proteomes" id="UP000325113">
    <property type="component" value="Unassembled WGS sequence"/>
</dbReference>
<dbReference type="AlphaFoldDB" id="A0A5A8D563"/>
<feature type="region of interest" description="Disordered" evidence="3">
    <location>
        <begin position="689"/>
        <end position="708"/>
    </location>
</feature>
<dbReference type="GO" id="GO:0019888">
    <property type="term" value="F:protein phosphatase regulator activity"/>
    <property type="evidence" value="ECO:0007669"/>
    <property type="project" value="TreeGrafter"/>
</dbReference>
<feature type="region of interest" description="Disordered" evidence="3">
    <location>
        <begin position="745"/>
        <end position="775"/>
    </location>
</feature>
<dbReference type="PANTHER" id="PTHR12634:SF8">
    <property type="entry name" value="FIERY MOUNTAIN, ISOFORM D"/>
    <property type="match status" value="1"/>
</dbReference>
<dbReference type="GO" id="GO:0019903">
    <property type="term" value="F:protein phosphatase binding"/>
    <property type="evidence" value="ECO:0007669"/>
    <property type="project" value="InterPro"/>
</dbReference>
<comment type="caution">
    <text evidence="4">The sequence shown here is derived from an EMBL/GenBank/DDBJ whole genome shotgun (WGS) entry which is preliminary data.</text>
</comment>
<evidence type="ECO:0000256" key="2">
    <source>
        <dbReference type="ARBA" id="ARBA00023306"/>
    </source>
</evidence>